<dbReference type="Pfam" id="PF00293">
    <property type="entry name" value="NUDIX"/>
    <property type="match status" value="1"/>
</dbReference>
<dbReference type="SUPFAM" id="SSF55811">
    <property type="entry name" value="Nudix"/>
    <property type="match status" value="1"/>
</dbReference>
<dbReference type="GO" id="GO:0005886">
    <property type="term" value="C:plasma membrane"/>
    <property type="evidence" value="ECO:0007669"/>
    <property type="project" value="UniProtKB-SubCell"/>
</dbReference>
<feature type="transmembrane region" description="Helical" evidence="15">
    <location>
        <begin position="1066"/>
        <end position="1086"/>
    </location>
</feature>
<keyword evidence="3" id="KW-0813">Transport</keyword>
<dbReference type="STRING" id="307972.A0A2G8LDD8"/>
<organism evidence="17 18">
    <name type="scientific">Stichopus japonicus</name>
    <name type="common">Sea cucumber</name>
    <dbReference type="NCBI Taxonomy" id="307972"/>
    <lineage>
        <taxon>Eukaryota</taxon>
        <taxon>Metazoa</taxon>
        <taxon>Echinodermata</taxon>
        <taxon>Eleutherozoa</taxon>
        <taxon>Echinozoa</taxon>
        <taxon>Holothuroidea</taxon>
        <taxon>Aspidochirotacea</taxon>
        <taxon>Aspidochirotida</taxon>
        <taxon>Stichopodidae</taxon>
        <taxon>Apostichopus</taxon>
    </lineage>
</organism>
<feature type="transmembrane region" description="Helical" evidence="15">
    <location>
        <begin position="897"/>
        <end position="914"/>
    </location>
</feature>
<keyword evidence="7 15" id="KW-0812">Transmembrane</keyword>
<evidence type="ECO:0000259" key="16">
    <source>
        <dbReference type="PROSITE" id="PS51462"/>
    </source>
</evidence>
<dbReference type="Proteomes" id="UP000230750">
    <property type="component" value="Unassembled WGS sequence"/>
</dbReference>
<dbReference type="Gene3D" id="3.90.79.10">
    <property type="entry name" value="Nucleoside Triphosphate Pyrophosphohydrolase"/>
    <property type="match status" value="1"/>
</dbReference>
<feature type="coiled-coil region" evidence="13">
    <location>
        <begin position="1431"/>
        <end position="1458"/>
    </location>
</feature>
<evidence type="ECO:0000313" key="17">
    <source>
        <dbReference type="EMBL" id="PIK58237.1"/>
    </source>
</evidence>
<comment type="caution">
    <text evidence="17">The sequence shown here is derived from an EMBL/GenBank/DDBJ whole genome shotgun (WGS) entry which is preliminary data.</text>
</comment>
<dbReference type="InterPro" id="IPR041491">
    <property type="entry name" value="TRPM_SLOG"/>
</dbReference>
<evidence type="ECO:0000256" key="6">
    <source>
        <dbReference type="ARBA" id="ARBA00022673"/>
    </source>
</evidence>
<keyword evidence="18" id="KW-1185">Reference proteome</keyword>
<accession>A0A2G8LDD8</accession>
<keyword evidence="10" id="KW-0406">Ion transport</keyword>
<dbReference type="PROSITE" id="PS51462">
    <property type="entry name" value="NUDIX"/>
    <property type="match status" value="1"/>
</dbReference>
<keyword evidence="17" id="KW-0675">Receptor</keyword>
<evidence type="ECO:0000256" key="1">
    <source>
        <dbReference type="ARBA" id="ARBA00004651"/>
    </source>
</evidence>
<evidence type="ECO:0000256" key="3">
    <source>
        <dbReference type="ARBA" id="ARBA00022448"/>
    </source>
</evidence>
<keyword evidence="9 15" id="KW-1133">Transmembrane helix</keyword>
<feature type="transmembrane region" description="Helical" evidence="15">
    <location>
        <begin position="803"/>
        <end position="822"/>
    </location>
</feature>
<protein>
    <submittedName>
        <fullName evidence="17">Putative transient receptor potential cation channel subfamily M member 2 isoform X6</fullName>
    </submittedName>
</protein>
<keyword evidence="5" id="KW-0109">Calcium transport</keyword>
<proteinExistence type="inferred from homology"/>
<keyword evidence="13" id="KW-0175">Coiled coil</keyword>
<evidence type="ECO:0000256" key="11">
    <source>
        <dbReference type="ARBA" id="ARBA00023136"/>
    </source>
</evidence>
<gene>
    <name evidence="17" type="ORF">BSL78_04824</name>
</gene>
<dbReference type="Pfam" id="PF18139">
    <property type="entry name" value="LSDAT_euk"/>
    <property type="match status" value="2"/>
</dbReference>
<feature type="region of interest" description="Disordered" evidence="14">
    <location>
        <begin position="1"/>
        <end position="30"/>
    </location>
</feature>
<dbReference type="InterPro" id="IPR000086">
    <property type="entry name" value="NUDIX_hydrolase_dom"/>
</dbReference>
<feature type="transmembrane region" description="Helical" evidence="15">
    <location>
        <begin position="873"/>
        <end position="891"/>
    </location>
</feature>
<feature type="transmembrane region" description="Helical" evidence="15">
    <location>
        <begin position="935"/>
        <end position="959"/>
    </location>
</feature>
<evidence type="ECO:0000256" key="9">
    <source>
        <dbReference type="ARBA" id="ARBA00022989"/>
    </source>
</evidence>
<dbReference type="InterPro" id="IPR005821">
    <property type="entry name" value="Ion_trans_dom"/>
</dbReference>
<evidence type="ECO:0000256" key="7">
    <source>
        <dbReference type="ARBA" id="ARBA00022692"/>
    </source>
</evidence>
<feature type="domain" description="Nudix hydrolase" evidence="16">
    <location>
        <begin position="1378"/>
        <end position="1558"/>
    </location>
</feature>
<evidence type="ECO:0000313" key="18">
    <source>
        <dbReference type="Proteomes" id="UP000230750"/>
    </source>
</evidence>
<keyword evidence="11 15" id="KW-0472">Membrane</keyword>
<sequence>MGKVREEGEGNSRSREESETEREREREDEKLKMKECLMRSRLLLKPPLERFVRADHTTAPKTLLHLIQKQWNLGQPKLLISVTGGAIDFNLNSSLKDVFRKGLIKAALSTGAWIITGGSNSGVMKYVGEAVRDYAIAAGGTAATNVVAIGIATWGILDQQEVMISNEIGVRVQQGEGVWCLSLAIIMFWKVASNIPNGQPETQRAETDPNHTHFILVDNGTTGQFGVEINLRSKLEKEISEQKVTKESNETLNVPSVCVVVEGGPNTIRTVCEAVKNGTPSLIIGGSGRAADVLAYAFKKARSVTKKVRGKNGTIREEKRIIISETVRVKVASMLKNIFGEKDLELHLNRINECIQNPHLVNVYELDAKQEVGSDIDSAILHALLKANKGKVIDNLQLALVWNRVDVAQREIFTDDRDWKKGDLHNSVRYAIEHNLTSFLDLFMENGLSMKDYLTDAELTVLYNKVKSTTLLYELLFKQSKIPSGEATLWNVGNIIQALTMDTYNPLYLSQADRFRMTQQQHMSASQGSLRDSNAQRPVIFEQVDPTKAQYNPIRELFLYAILLNRREMARLLWEKIDEAIAAALTASKILKAMASKEDDMDQKESMLQHAEQYEELAIGVLNECHDQEEDRTLIMMIRNLPNWGNTTCLTMAVQAENRKFIAQSSVQNLLTQIWLGKISDENNYWKLWLCMFCPPAVNLTVWFREDERSRPEKSHHQVTAVNGTIDGGNHYQPEGEQHAENLEMVSVDKVEAGLQGNQEEEVIPPSSDHYMDTADVDIRDSGQRLTWRQRIKLFYNAPVIKFRFNTLAYFAFLCLYSYIILTDFNQTVKWQEWLLIAWVATLYMEEFRQVAHGESNSWKHRLYHWISDFWNMVDVATLLLFGIGLGLRFFPGTFQAARIVLALDLMVFYMRLLQSFSVSKNLGPKLIMIARMMVDLLLFVCILAVFLIGYGVASQAILFPNETDPRKLFTGIFYHAYFQMYGELFLENIEGDGCSDNTTLIDLGLATQCPEHSWMGILLLCIYMMLSNVLLLNLLIAMFSYTFSNVQDNTDEFWKFQRYEVINEFFGRPPIPPPLIIISHVYFFIRFCIKKCCRCCPIWSSGKLKQHLPPAEVKQFVLWEGINADNFITKENQKRQENIDEKLKVTGDRVQKILMVVDKMIGDSETGGKGGVGALGGKAVDDRLARIEDQLERTNKAIDWIISSLSENKLSPKEGLPQLKQIKPRDADLEDYVSEGTDDEDDEVPTTIEELGIAIHVKSRTSPYPGTAIRRFHVIVSKVPWSVSFPDYKPISFTHSSVLAKPHWADIDLIALSKAQRPVLLFNQEDTVCKYNRKSYMGTYEVHDGLPINPKGRTGVIGRGTLGRFGPNHAADPIVTRWKRDRNGEVMKEDGKPVLEFIAIQRRDNQQWAIPGGMVEPGHQVSQTLLREFSEEALGELDKTEEQRMELQAKVKELLKHGTESVTLAEKSNKENDESSLHNNILHRGLQGIVDDPRNTDNAWMETVAMNFHDDDGSVFAQLEDLLQAGDDAQGVRWQRISSKISLFASHTAMLAKVAEIHKAAF</sequence>
<feature type="transmembrane region" description="Helical" evidence="15">
    <location>
        <begin position="1018"/>
        <end position="1045"/>
    </location>
</feature>
<dbReference type="EMBL" id="MRZV01000118">
    <property type="protein sequence ID" value="PIK58237.1"/>
    <property type="molecule type" value="Genomic_DNA"/>
</dbReference>
<evidence type="ECO:0000256" key="13">
    <source>
        <dbReference type="SAM" id="Coils"/>
    </source>
</evidence>
<dbReference type="OrthoDB" id="310870at2759"/>
<dbReference type="Pfam" id="PF25508">
    <property type="entry name" value="TRPM2"/>
    <property type="match status" value="1"/>
</dbReference>
<dbReference type="InterPro" id="IPR015797">
    <property type="entry name" value="NUDIX_hydrolase-like_dom_sf"/>
</dbReference>
<evidence type="ECO:0000256" key="2">
    <source>
        <dbReference type="ARBA" id="ARBA00009501"/>
    </source>
</evidence>
<dbReference type="CDD" id="cd03670">
    <property type="entry name" value="NUDIX_ADPRase_Nudt9"/>
    <property type="match status" value="1"/>
</dbReference>
<evidence type="ECO:0000256" key="14">
    <source>
        <dbReference type="SAM" id="MobiDB-lite"/>
    </source>
</evidence>
<comment type="similarity">
    <text evidence="2">Belongs to the transient receptor (TC 1.A.4) family. LTrpC subfamily. TRPM2 sub-subfamily.</text>
</comment>
<evidence type="ECO:0000256" key="15">
    <source>
        <dbReference type="SAM" id="Phobius"/>
    </source>
</evidence>
<dbReference type="Pfam" id="PF25969">
    <property type="entry name" value="NUDT9_N"/>
    <property type="match status" value="1"/>
</dbReference>
<evidence type="ECO:0000256" key="8">
    <source>
        <dbReference type="ARBA" id="ARBA00022837"/>
    </source>
</evidence>
<reference evidence="17 18" key="1">
    <citation type="journal article" date="2017" name="PLoS Biol.">
        <title>The sea cucumber genome provides insights into morphological evolution and visceral regeneration.</title>
        <authorList>
            <person name="Zhang X."/>
            <person name="Sun L."/>
            <person name="Yuan J."/>
            <person name="Sun Y."/>
            <person name="Gao Y."/>
            <person name="Zhang L."/>
            <person name="Li S."/>
            <person name="Dai H."/>
            <person name="Hamel J.F."/>
            <person name="Liu C."/>
            <person name="Yu Y."/>
            <person name="Liu S."/>
            <person name="Lin W."/>
            <person name="Guo K."/>
            <person name="Jin S."/>
            <person name="Xu P."/>
            <person name="Storey K.B."/>
            <person name="Huan P."/>
            <person name="Zhang T."/>
            <person name="Zhou Y."/>
            <person name="Zhang J."/>
            <person name="Lin C."/>
            <person name="Li X."/>
            <person name="Xing L."/>
            <person name="Huo D."/>
            <person name="Sun M."/>
            <person name="Wang L."/>
            <person name="Mercier A."/>
            <person name="Li F."/>
            <person name="Yang H."/>
            <person name="Xiang J."/>
        </authorList>
    </citation>
    <scope>NUCLEOTIDE SEQUENCE [LARGE SCALE GENOMIC DNA]</scope>
    <source>
        <strain evidence="17">Shaxun</strain>
        <tissue evidence="17">Muscle</tissue>
    </source>
</reference>
<dbReference type="PANTHER" id="PTHR13800">
    <property type="entry name" value="TRANSIENT RECEPTOR POTENTIAL CATION CHANNEL, SUBFAMILY M, MEMBER 6"/>
    <property type="match status" value="1"/>
</dbReference>
<keyword evidence="4" id="KW-1003">Cell membrane</keyword>
<evidence type="ECO:0000256" key="12">
    <source>
        <dbReference type="ARBA" id="ARBA00023303"/>
    </source>
</evidence>
<dbReference type="GO" id="GO:0099604">
    <property type="term" value="F:ligand-gated calcium channel activity"/>
    <property type="evidence" value="ECO:0007669"/>
    <property type="project" value="TreeGrafter"/>
</dbReference>
<evidence type="ECO:0000256" key="10">
    <source>
        <dbReference type="ARBA" id="ARBA00023065"/>
    </source>
</evidence>
<dbReference type="InterPro" id="IPR057366">
    <property type="entry name" value="TRPM-like"/>
</dbReference>
<comment type="subcellular location">
    <subcellularLocation>
        <location evidence="1">Cell membrane</location>
        <topology evidence="1">Multi-pass membrane protein</topology>
    </subcellularLocation>
</comment>
<dbReference type="InterPro" id="IPR050927">
    <property type="entry name" value="TRPM"/>
</dbReference>
<keyword evidence="8" id="KW-0106">Calcium</keyword>
<keyword evidence="6" id="KW-0107">Calcium channel</keyword>
<evidence type="ECO:0000256" key="5">
    <source>
        <dbReference type="ARBA" id="ARBA00022568"/>
    </source>
</evidence>
<keyword evidence="12" id="KW-0407">Ion channel</keyword>
<name>A0A2G8LDD8_STIJA</name>
<evidence type="ECO:0000256" key="4">
    <source>
        <dbReference type="ARBA" id="ARBA00022475"/>
    </source>
</evidence>
<dbReference type="PANTHER" id="PTHR13800:SF12">
    <property type="entry name" value="TRANSIENT RECEPTOR POTENTIAL CATION CHANNEL SUBFAMILY M MEMBER-LIKE 2"/>
    <property type="match status" value="1"/>
</dbReference>
<dbReference type="Pfam" id="PF00520">
    <property type="entry name" value="Ion_trans"/>
    <property type="match status" value="1"/>
</dbReference>